<reference evidence="2 3" key="1">
    <citation type="submission" date="2018-03" db="EMBL/GenBank/DDBJ databases">
        <authorList>
            <person name="Gulvik C.A."/>
        </authorList>
    </citation>
    <scope>NUCLEOTIDE SEQUENCE [LARGE SCALE GENOMIC DNA]</scope>
    <source>
        <strain evidence="2 3">JCM 31581</strain>
    </source>
</reference>
<evidence type="ECO:0000313" key="2">
    <source>
        <dbReference type="EMBL" id="RST89572.1"/>
    </source>
</evidence>
<dbReference type="EMBL" id="PXZH01000001">
    <property type="protein sequence ID" value="RST89572.1"/>
    <property type="molecule type" value="Genomic_DNA"/>
</dbReference>
<dbReference type="Proteomes" id="UP000277864">
    <property type="component" value="Unassembled WGS sequence"/>
</dbReference>
<feature type="transmembrane region" description="Helical" evidence="1">
    <location>
        <begin position="7"/>
        <end position="24"/>
    </location>
</feature>
<sequence length="96" mass="10753">MSVKTPIYLYLCLVNVYLFILMGIDARQAQKQKEKKASWRVPSWQFLTLGLAAGGLGGLLGTAVFDHKKDSKRTMFLFQLGGILAVIFFARAKGWL</sequence>
<proteinExistence type="predicted"/>
<dbReference type="OrthoDB" id="1698854at2"/>
<comment type="caution">
    <text evidence="2">The sequence shown here is derived from an EMBL/GenBank/DDBJ whole genome shotgun (WGS) entry which is preliminary data.</text>
</comment>
<accession>A0A3S0GDW4</accession>
<keyword evidence="1" id="KW-1133">Transmembrane helix</keyword>
<keyword evidence="1" id="KW-0472">Membrane</keyword>
<dbReference type="Pfam" id="PF06961">
    <property type="entry name" value="DUF1294"/>
    <property type="match status" value="1"/>
</dbReference>
<dbReference type="InterPro" id="IPR010718">
    <property type="entry name" value="DUF1294"/>
</dbReference>
<evidence type="ECO:0000256" key="1">
    <source>
        <dbReference type="SAM" id="Phobius"/>
    </source>
</evidence>
<keyword evidence="3" id="KW-1185">Reference proteome</keyword>
<organism evidence="2 3">
    <name type="scientific">Vagococcus humatus</name>
    <dbReference type="NCBI Taxonomy" id="1889241"/>
    <lineage>
        <taxon>Bacteria</taxon>
        <taxon>Bacillati</taxon>
        <taxon>Bacillota</taxon>
        <taxon>Bacilli</taxon>
        <taxon>Lactobacillales</taxon>
        <taxon>Enterococcaceae</taxon>
        <taxon>Vagococcus</taxon>
    </lineage>
</organism>
<keyword evidence="1" id="KW-0812">Transmembrane</keyword>
<dbReference type="AlphaFoldDB" id="A0A3S0GDW4"/>
<name>A0A3S0GDW4_9ENTE</name>
<dbReference type="RefSeq" id="WP_125942181.1">
    <property type="nucleotide sequence ID" value="NZ_PXZH01000001.1"/>
</dbReference>
<feature type="transmembrane region" description="Helical" evidence="1">
    <location>
        <begin position="44"/>
        <end position="64"/>
    </location>
</feature>
<evidence type="ECO:0000313" key="3">
    <source>
        <dbReference type="Proteomes" id="UP000277864"/>
    </source>
</evidence>
<protein>
    <submittedName>
        <fullName evidence="2">DUF1294 domain-containing protein</fullName>
    </submittedName>
</protein>
<feature type="transmembrane region" description="Helical" evidence="1">
    <location>
        <begin position="76"/>
        <end position="92"/>
    </location>
</feature>
<gene>
    <name evidence="2" type="ORF">C7P63_00375</name>
</gene>